<protein>
    <submittedName>
        <fullName evidence="1">Uncharacterized protein</fullName>
    </submittedName>
</protein>
<name>A0A0E9VXP6_ANGAN</name>
<reference evidence="1" key="1">
    <citation type="submission" date="2014-11" db="EMBL/GenBank/DDBJ databases">
        <authorList>
            <person name="Amaro Gonzalez C."/>
        </authorList>
    </citation>
    <scope>NUCLEOTIDE SEQUENCE</scope>
</reference>
<dbReference type="EMBL" id="GBXM01026544">
    <property type="protein sequence ID" value="JAH82033.1"/>
    <property type="molecule type" value="Transcribed_RNA"/>
</dbReference>
<reference evidence="1" key="2">
    <citation type="journal article" date="2015" name="Fish Shellfish Immunol.">
        <title>Early steps in the European eel (Anguilla anguilla)-Vibrio vulnificus interaction in the gills: Role of the RtxA13 toxin.</title>
        <authorList>
            <person name="Callol A."/>
            <person name="Pajuelo D."/>
            <person name="Ebbesson L."/>
            <person name="Teles M."/>
            <person name="MacKenzie S."/>
            <person name="Amaro C."/>
        </authorList>
    </citation>
    <scope>NUCLEOTIDE SEQUENCE</scope>
</reference>
<dbReference type="AlphaFoldDB" id="A0A0E9VXP6"/>
<proteinExistence type="predicted"/>
<accession>A0A0E9VXP6</accession>
<organism evidence="1">
    <name type="scientific">Anguilla anguilla</name>
    <name type="common">European freshwater eel</name>
    <name type="synonym">Muraena anguilla</name>
    <dbReference type="NCBI Taxonomy" id="7936"/>
    <lineage>
        <taxon>Eukaryota</taxon>
        <taxon>Metazoa</taxon>
        <taxon>Chordata</taxon>
        <taxon>Craniata</taxon>
        <taxon>Vertebrata</taxon>
        <taxon>Euteleostomi</taxon>
        <taxon>Actinopterygii</taxon>
        <taxon>Neopterygii</taxon>
        <taxon>Teleostei</taxon>
        <taxon>Anguilliformes</taxon>
        <taxon>Anguillidae</taxon>
        <taxon>Anguilla</taxon>
    </lineage>
</organism>
<sequence>MSAHQFPAAAVHHSIQAK</sequence>
<evidence type="ECO:0000313" key="1">
    <source>
        <dbReference type="EMBL" id="JAH82033.1"/>
    </source>
</evidence>